<gene>
    <name evidence="1" type="ORF">QC762_0063180</name>
</gene>
<evidence type="ECO:0000313" key="2">
    <source>
        <dbReference type="Proteomes" id="UP001323405"/>
    </source>
</evidence>
<organism evidence="1 2">
    <name type="scientific">Podospora pseudocomata</name>
    <dbReference type="NCBI Taxonomy" id="2093779"/>
    <lineage>
        <taxon>Eukaryota</taxon>
        <taxon>Fungi</taxon>
        <taxon>Dikarya</taxon>
        <taxon>Ascomycota</taxon>
        <taxon>Pezizomycotina</taxon>
        <taxon>Sordariomycetes</taxon>
        <taxon>Sordariomycetidae</taxon>
        <taxon>Sordariales</taxon>
        <taxon>Podosporaceae</taxon>
        <taxon>Podospora</taxon>
    </lineage>
</organism>
<reference evidence="1 2" key="1">
    <citation type="journal article" date="2023" name="bioRxiv">
        <title>High-quality genome assemblies of four members of thePodospora anserinaspecies complex.</title>
        <authorList>
            <person name="Ament-Velasquez S.L."/>
            <person name="Vogan A.A."/>
            <person name="Wallerman O."/>
            <person name="Hartmann F."/>
            <person name="Gautier V."/>
            <person name="Silar P."/>
            <person name="Giraud T."/>
            <person name="Johannesson H."/>
        </authorList>
    </citation>
    <scope>NUCLEOTIDE SEQUENCE [LARGE SCALE GENOMIC DNA]</scope>
    <source>
        <strain evidence="1 2">CBS 415.72m</strain>
    </source>
</reference>
<name>A0ABR0GEL0_9PEZI</name>
<evidence type="ECO:0000313" key="1">
    <source>
        <dbReference type="EMBL" id="KAK4654205.1"/>
    </source>
</evidence>
<sequence>MSRAHLLRASDPRGKVFGVHGLAAKGEGSRFTQPNYSKNTNEVYLDAALRVIEEGGLFELLSHAGTGCIDVDAVQCLRSWVPDWSLARHAEPLGCISGQPPYRAGEAPNVLDLPSFANVLWFFEERNWASSLSLRHLTPLGSMLSSPGLLIGDRTKTEWPAPDSVRGLYDRWLLTMRLYEKSIDWWKPIEGTSQLRTTILKA</sequence>
<dbReference type="RefSeq" id="XP_062743180.1">
    <property type="nucleotide sequence ID" value="XM_062883635.1"/>
</dbReference>
<proteinExistence type="predicted"/>
<dbReference type="EMBL" id="JAFFHA010000006">
    <property type="protein sequence ID" value="KAK4654205.1"/>
    <property type="molecule type" value="Genomic_DNA"/>
</dbReference>
<dbReference type="Proteomes" id="UP001323405">
    <property type="component" value="Unassembled WGS sequence"/>
</dbReference>
<accession>A0ABR0GEL0</accession>
<comment type="caution">
    <text evidence="1">The sequence shown here is derived from an EMBL/GenBank/DDBJ whole genome shotgun (WGS) entry which is preliminary data.</text>
</comment>
<keyword evidence="2" id="KW-1185">Reference proteome</keyword>
<dbReference type="GeneID" id="87903289"/>
<protein>
    <submittedName>
        <fullName evidence="1">Uncharacterized protein</fullName>
    </submittedName>
</protein>